<proteinExistence type="predicted"/>
<protein>
    <submittedName>
        <fullName evidence="1">Uncharacterized protein</fullName>
    </submittedName>
</protein>
<reference evidence="1 2" key="1">
    <citation type="submission" date="2019-05" db="EMBL/GenBank/DDBJ databases">
        <title>Another draft genome of Portunus trituberculatus and its Hox gene families provides insights of decapod evolution.</title>
        <authorList>
            <person name="Jeong J.-H."/>
            <person name="Song I."/>
            <person name="Kim S."/>
            <person name="Choi T."/>
            <person name="Kim D."/>
            <person name="Ryu S."/>
            <person name="Kim W."/>
        </authorList>
    </citation>
    <scope>NUCLEOTIDE SEQUENCE [LARGE SCALE GENOMIC DNA]</scope>
    <source>
        <tissue evidence="1">Muscle</tissue>
    </source>
</reference>
<dbReference type="Proteomes" id="UP000324222">
    <property type="component" value="Unassembled WGS sequence"/>
</dbReference>
<evidence type="ECO:0000313" key="2">
    <source>
        <dbReference type="Proteomes" id="UP000324222"/>
    </source>
</evidence>
<name>A0A5B7GN67_PORTR</name>
<dbReference type="EMBL" id="VSRR010015262">
    <property type="protein sequence ID" value="MPC57994.1"/>
    <property type="molecule type" value="Genomic_DNA"/>
</dbReference>
<gene>
    <name evidence="1" type="ORF">E2C01_051986</name>
</gene>
<sequence length="51" mass="5681">MLPLTAPVLQITLLDVLIVRPPLTDRCAVGSHQRCSINLITCRLLKKGRRS</sequence>
<organism evidence="1 2">
    <name type="scientific">Portunus trituberculatus</name>
    <name type="common">Swimming crab</name>
    <name type="synonym">Neptunus trituberculatus</name>
    <dbReference type="NCBI Taxonomy" id="210409"/>
    <lineage>
        <taxon>Eukaryota</taxon>
        <taxon>Metazoa</taxon>
        <taxon>Ecdysozoa</taxon>
        <taxon>Arthropoda</taxon>
        <taxon>Crustacea</taxon>
        <taxon>Multicrustacea</taxon>
        <taxon>Malacostraca</taxon>
        <taxon>Eumalacostraca</taxon>
        <taxon>Eucarida</taxon>
        <taxon>Decapoda</taxon>
        <taxon>Pleocyemata</taxon>
        <taxon>Brachyura</taxon>
        <taxon>Eubrachyura</taxon>
        <taxon>Portunoidea</taxon>
        <taxon>Portunidae</taxon>
        <taxon>Portuninae</taxon>
        <taxon>Portunus</taxon>
    </lineage>
</organism>
<accession>A0A5B7GN67</accession>
<keyword evidence="2" id="KW-1185">Reference proteome</keyword>
<comment type="caution">
    <text evidence="1">The sequence shown here is derived from an EMBL/GenBank/DDBJ whole genome shotgun (WGS) entry which is preliminary data.</text>
</comment>
<dbReference type="AlphaFoldDB" id="A0A5B7GN67"/>
<evidence type="ECO:0000313" key="1">
    <source>
        <dbReference type="EMBL" id="MPC57994.1"/>
    </source>
</evidence>